<dbReference type="GO" id="GO:0032259">
    <property type="term" value="P:methylation"/>
    <property type="evidence" value="ECO:0007669"/>
    <property type="project" value="UniProtKB-KW"/>
</dbReference>
<organism evidence="2 3">
    <name type="scientific">Candidatus Ignatzschineria merdigallinarum</name>
    <dbReference type="NCBI Taxonomy" id="2838621"/>
    <lineage>
        <taxon>Bacteria</taxon>
        <taxon>Pseudomonadati</taxon>
        <taxon>Pseudomonadota</taxon>
        <taxon>Gammaproteobacteria</taxon>
        <taxon>Cardiobacteriales</taxon>
        <taxon>Ignatzschineriaceae</taxon>
        <taxon>Ignatzschineria</taxon>
    </lineage>
</organism>
<sequence>MELDLEDLNTVKISENDILKEALCVANRVSMNIENNRVHQVDKPSIKAEFSKNAMHYDSVAVVQRRIADRIVTMAISSMMENRQEAISILDAGCGTGYVAARLMQILTKAINDKTINDKTSSAYSSPTNASIELSIDMMNDPADIHLTALDLSPAMLAQAKERSVYHVFQQGDIEALPFSDQAFDITLSSLAIQWCHDPQQAIAELTRVTRSKVMISTLLSGTLRELSEAFKTIDDEQHVLDFLSKAQLAELIKPYQGHLTIYEEVMEFDSLRSLFQSLKNIGATALPARRKGLLGRESYRKLEDYFQKLGRYQLTYVVALIEIS</sequence>
<evidence type="ECO:0000313" key="3">
    <source>
        <dbReference type="Proteomes" id="UP000823934"/>
    </source>
</evidence>
<proteinExistence type="predicted"/>
<dbReference type="Proteomes" id="UP000823934">
    <property type="component" value="Unassembled WGS sequence"/>
</dbReference>
<gene>
    <name evidence="2" type="ORF">H9889_01180</name>
</gene>
<dbReference type="PANTHER" id="PTHR43591">
    <property type="entry name" value="METHYLTRANSFERASE"/>
    <property type="match status" value="1"/>
</dbReference>
<dbReference type="Pfam" id="PF08241">
    <property type="entry name" value="Methyltransf_11"/>
    <property type="match status" value="1"/>
</dbReference>
<protein>
    <submittedName>
        <fullName evidence="2">Methyltransferase domain-containing protein</fullName>
    </submittedName>
</protein>
<dbReference type="EMBL" id="DXHP01000029">
    <property type="protein sequence ID" value="HIW05929.1"/>
    <property type="molecule type" value="Genomic_DNA"/>
</dbReference>
<feature type="domain" description="Methyltransferase type 11" evidence="1">
    <location>
        <begin position="145"/>
        <end position="212"/>
    </location>
</feature>
<evidence type="ECO:0000259" key="1">
    <source>
        <dbReference type="Pfam" id="PF08241"/>
    </source>
</evidence>
<comment type="caution">
    <text evidence="2">The sequence shown here is derived from an EMBL/GenBank/DDBJ whole genome shotgun (WGS) entry which is preliminary data.</text>
</comment>
<dbReference type="SUPFAM" id="SSF53335">
    <property type="entry name" value="S-adenosyl-L-methionine-dependent methyltransferases"/>
    <property type="match status" value="1"/>
</dbReference>
<reference evidence="2" key="1">
    <citation type="journal article" date="2021" name="PeerJ">
        <title>Extensive microbial diversity within the chicken gut microbiome revealed by metagenomics and culture.</title>
        <authorList>
            <person name="Gilroy R."/>
            <person name="Ravi A."/>
            <person name="Getino M."/>
            <person name="Pursley I."/>
            <person name="Horton D.L."/>
            <person name="Alikhan N.F."/>
            <person name="Baker D."/>
            <person name="Gharbi K."/>
            <person name="Hall N."/>
            <person name="Watson M."/>
            <person name="Adriaenssens E.M."/>
            <person name="Foster-Nyarko E."/>
            <person name="Jarju S."/>
            <person name="Secka A."/>
            <person name="Antonio M."/>
            <person name="Oren A."/>
            <person name="Chaudhuri R.R."/>
            <person name="La Ragione R."/>
            <person name="Hildebrand F."/>
            <person name="Pallen M.J."/>
        </authorList>
    </citation>
    <scope>NUCLEOTIDE SEQUENCE</scope>
    <source>
        <strain evidence="2">CHK160-9182</strain>
    </source>
</reference>
<dbReference type="Gene3D" id="3.40.50.150">
    <property type="entry name" value="Vaccinia Virus protein VP39"/>
    <property type="match status" value="1"/>
</dbReference>
<dbReference type="InterPro" id="IPR029063">
    <property type="entry name" value="SAM-dependent_MTases_sf"/>
</dbReference>
<keyword evidence="2" id="KW-0489">Methyltransferase</keyword>
<accession>A0A9D1TUD7</accession>
<reference evidence="2" key="2">
    <citation type="submission" date="2021-04" db="EMBL/GenBank/DDBJ databases">
        <authorList>
            <person name="Gilroy R."/>
        </authorList>
    </citation>
    <scope>NUCLEOTIDE SEQUENCE</scope>
    <source>
        <strain evidence="2">CHK160-9182</strain>
    </source>
</reference>
<dbReference type="InterPro" id="IPR013216">
    <property type="entry name" value="Methyltransf_11"/>
</dbReference>
<keyword evidence="2" id="KW-0808">Transferase</keyword>
<dbReference type="CDD" id="cd02440">
    <property type="entry name" value="AdoMet_MTases"/>
    <property type="match status" value="1"/>
</dbReference>
<dbReference type="AlphaFoldDB" id="A0A9D1TUD7"/>
<evidence type="ECO:0000313" key="2">
    <source>
        <dbReference type="EMBL" id="HIW05929.1"/>
    </source>
</evidence>
<name>A0A9D1TUD7_9GAMM</name>
<dbReference type="GO" id="GO:0008757">
    <property type="term" value="F:S-adenosylmethionine-dependent methyltransferase activity"/>
    <property type="evidence" value="ECO:0007669"/>
    <property type="project" value="InterPro"/>
</dbReference>